<name>A0A7Z2VYM2_9BURK</name>
<keyword evidence="2" id="KW-1185">Reference proteome</keyword>
<dbReference type="EMBL" id="CP051685">
    <property type="protein sequence ID" value="QJE01853.1"/>
    <property type="molecule type" value="Genomic_DNA"/>
</dbReference>
<proteinExistence type="predicted"/>
<gene>
    <name evidence="1" type="ORF">HH212_19005</name>
</gene>
<sequence>MIFSFVSIGVADVAETRAFPAVLAGHVQRVAPMLAQGQMHAPSETVVSVRLQNAFLAIPYRVYYDAKRVLAALDEPGEAGVIAQCLGSRHHDGSIREVCLRRLLASEPDWAVPFIVQLLGEYVIEIVEPIHERFEQGIEAKYVDFFRLDPHHCHVLEQRAISYWNAYYRHRFATHRDYPAVQALAMLKHAAQREDG</sequence>
<organism evidence="1 2">
    <name type="scientific">Massilia forsythiae</name>
    <dbReference type="NCBI Taxonomy" id="2728020"/>
    <lineage>
        <taxon>Bacteria</taxon>
        <taxon>Pseudomonadati</taxon>
        <taxon>Pseudomonadota</taxon>
        <taxon>Betaproteobacteria</taxon>
        <taxon>Burkholderiales</taxon>
        <taxon>Oxalobacteraceae</taxon>
        <taxon>Telluria group</taxon>
        <taxon>Massilia</taxon>
    </lineage>
</organism>
<dbReference type="KEGG" id="mfy:HH212_19005"/>
<reference evidence="1 2" key="1">
    <citation type="submission" date="2020-04" db="EMBL/GenBank/DDBJ databases">
        <title>Genome sequencing of novel species.</title>
        <authorList>
            <person name="Heo J."/>
            <person name="Kim S.-J."/>
            <person name="Kim J.-S."/>
            <person name="Hong S.-B."/>
            <person name="Kwon S.-W."/>
        </authorList>
    </citation>
    <scope>NUCLEOTIDE SEQUENCE [LARGE SCALE GENOMIC DNA]</scope>
    <source>
        <strain evidence="1 2">GN2-R2</strain>
    </source>
</reference>
<protein>
    <submittedName>
        <fullName evidence="1">Uncharacterized protein</fullName>
    </submittedName>
</protein>
<evidence type="ECO:0000313" key="2">
    <source>
        <dbReference type="Proteomes" id="UP000502415"/>
    </source>
</evidence>
<evidence type="ECO:0000313" key="1">
    <source>
        <dbReference type="EMBL" id="QJE01853.1"/>
    </source>
</evidence>
<dbReference type="AlphaFoldDB" id="A0A7Z2VYM2"/>
<dbReference type="Proteomes" id="UP000502415">
    <property type="component" value="Chromosome"/>
</dbReference>
<accession>A0A7Z2VYM2</accession>
<dbReference type="RefSeq" id="WP_170203940.1">
    <property type="nucleotide sequence ID" value="NZ_CP051685.1"/>
</dbReference>